<name>A0A1G8DZ37_9BACI</name>
<evidence type="ECO:0000313" key="12">
    <source>
        <dbReference type="Proteomes" id="UP000199163"/>
    </source>
</evidence>
<evidence type="ECO:0000256" key="7">
    <source>
        <dbReference type="ARBA" id="ARBA00023136"/>
    </source>
</evidence>
<dbReference type="Pfam" id="PF04290">
    <property type="entry name" value="DctQ"/>
    <property type="match status" value="1"/>
</dbReference>
<dbReference type="InterPro" id="IPR055348">
    <property type="entry name" value="DctQ"/>
</dbReference>
<keyword evidence="2" id="KW-0813">Transport</keyword>
<dbReference type="GO" id="GO:0022857">
    <property type="term" value="F:transmembrane transporter activity"/>
    <property type="evidence" value="ECO:0007669"/>
    <property type="project" value="TreeGrafter"/>
</dbReference>
<keyword evidence="3" id="KW-1003">Cell membrane</keyword>
<feature type="transmembrane region" description="Helical" evidence="9">
    <location>
        <begin position="54"/>
        <end position="72"/>
    </location>
</feature>
<dbReference type="STRING" id="568899.SAMN05192534_10884"/>
<evidence type="ECO:0000256" key="8">
    <source>
        <dbReference type="ARBA" id="ARBA00038436"/>
    </source>
</evidence>
<keyword evidence="7 9" id="KW-0472">Membrane</keyword>
<dbReference type="PANTHER" id="PTHR35011:SF2">
    <property type="entry name" value="2,3-DIKETO-L-GULONATE TRAP TRANSPORTER SMALL PERMEASE PROTEIN YIAM"/>
    <property type="match status" value="1"/>
</dbReference>
<reference evidence="11 12" key="1">
    <citation type="submission" date="2016-10" db="EMBL/GenBank/DDBJ databases">
        <authorList>
            <person name="de Groot N.N."/>
        </authorList>
    </citation>
    <scope>NUCLEOTIDE SEQUENCE [LARGE SCALE GENOMIC DNA]</scope>
    <source>
        <strain evidence="11 12">DSM 21632</strain>
    </source>
</reference>
<dbReference type="PANTHER" id="PTHR35011">
    <property type="entry name" value="2,3-DIKETO-L-GULONATE TRAP TRANSPORTER SMALL PERMEASE PROTEIN YIAM"/>
    <property type="match status" value="1"/>
</dbReference>
<dbReference type="GO" id="GO:0005886">
    <property type="term" value="C:plasma membrane"/>
    <property type="evidence" value="ECO:0007669"/>
    <property type="project" value="UniProtKB-SubCell"/>
</dbReference>
<keyword evidence="5 9" id="KW-0812">Transmembrane</keyword>
<feature type="domain" description="Tripartite ATP-independent periplasmic transporters DctQ component" evidence="10">
    <location>
        <begin position="30"/>
        <end position="161"/>
    </location>
</feature>
<evidence type="ECO:0000256" key="5">
    <source>
        <dbReference type="ARBA" id="ARBA00022692"/>
    </source>
</evidence>
<evidence type="ECO:0000256" key="3">
    <source>
        <dbReference type="ARBA" id="ARBA00022475"/>
    </source>
</evidence>
<evidence type="ECO:0000259" key="10">
    <source>
        <dbReference type="Pfam" id="PF04290"/>
    </source>
</evidence>
<feature type="transmembrane region" description="Helical" evidence="9">
    <location>
        <begin position="93"/>
        <end position="114"/>
    </location>
</feature>
<evidence type="ECO:0000256" key="2">
    <source>
        <dbReference type="ARBA" id="ARBA00022448"/>
    </source>
</evidence>
<dbReference type="Proteomes" id="UP000199163">
    <property type="component" value="Unassembled WGS sequence"/>
</dbReference>
<organism evidence="11 12">
    <name type="scientific">Alteribacillus persepolensis</name>
    <dbReference type="NCBI Taxonomy" id="568899"/>
    <lineage>
        <taxon>Bacteria</taxon>
        <taxon>Bacillati</taxon>
        <taxon>Bacillota</taxon>
        <taxon>Bacilli</taxon>
        <taxon>Bacillales</taxon>
        <taxon>Bacillaceae</taxon>
        <taxon>Alteribacillus</taxon>
    </lineage>
</organism>
<comment type="subcellular location">
    <subcellularLocation>
        <location evidence="1">Cell inner membrane</location>
        <topology evidence="1">Multi-pass membrane protein</topology>
    </subcellularLocation>
</comment>
<dbReference type="InterPro" id="IPR007387">
    <property type="entry name" value="TRAP_DctQ"/>
</dbReference>
<protein>
    <submittedName>
        <fullName evidence="11">TRAP-type C4-dicarboxylate transport system, small permease component</fullName>
    </submittedName>
</protein>
<accession>A0A1G8DZ37</accession>
<feature type="transmembrane region" description="Helical" evidence="9">
    <location>
        <begin position="134"/>
        <end position="153"/>
    </location>
</feature>
<proteinExistence type="inferred from homology"/>
<evidence type="ECO:0000256" key="1">
    <source>
        <dbReference type="ARBA" id="ARBA00004429"/>
    </source>
</evidence>
<dbReference type="EMBL" id="FNDK01000008">
    <property type="protein sequence ID" value="SDH63026.1"/>
    <property type="molecule type" value="Genomic_DNA"/>
</dbReference>
<comment type="similarity">
    <text evidence="8">Belongs to the TRAP transporter small permease family.</text>
</comment>
<gene>
    <name evidence="11" type="ORF">SAMN05192534_10884</name>
</gene>
<keyword evidence="12" id="KW-1185">Reference proteome</keyword>
<dbReference type="AlphaFoldDB" id="A0A1G8DZ37"/>
<evidence type="ECO:0000256" key="9">
    <source>
        <dbReference type="SAM" id="Phobius"/>
    </source>
</evidence>
<keyword evidence="6 9" id="KW-1133">Transmembrane helix</keyword>
<evidence type="ECO:0000313" key="11">
    <source>
        <dbReference type="EMBL" id="SDH63026.1"/>
    </source>
</evidence>
<evidence type="ECO:0000256" key="6">
    <source>
        <dbReference type="ARBA" id="ARBA00022989"/>
    </source>
</evidence>
<keyword evidence="4" id="KW-0997">Cell inner membrane</keyword>
<sequence>MLMIMKVIKWFDTVLRRLEEIILSLAIITITVMVSGNALSRNFFGRSWSFTEEISELALYMATFMGISYVARKGRHISMSALFDNVPFAFRKTLALLIPLVTAIIMFVLAYYSYDYVQSVNESGRVTSALRFPYFWMLIWVPIGFVLGGIQFLRNFWVNVRNKDVYLAAERKDYDDDDEVEQSGSSV</sequence>
<dbReference type="GO" id="GO:0015740">
    <property type="term" value="P:C4-dicarboxylate transport"/>
    <property type="evidence" value="ECO:0007669"/>
    <property type="project" value="TreeGrafter"/>
</dbReference>
<evidence type="ECO:0000256" key="4">
    <source>
        <dbReference type="ARBA" id="ARBA00022519"/>
    </source>
</evidence>
<feature type="transmembrane region" description="Helical" evidence="9">
    <location>
        <begin position="21"/>
        <end position="39"/>
    </location>
</feature>